<evidence type="ECO:0000313" key="5">
    <source>
        <dbReference type="EMBL" id="SUJ21606.1"/>
    </source>
</evidence>
<dbReference type="Pfam" id="PF00534">
    <property type="entry name" value="Glycos_transf_1"/>
    <property type="match status" value="1"/>
</dbReference>
<dbReference type="RefSeq" id="WP_103388140.1">
    <property type="nucleotide sequence ID" value="NZ_BKAV01000023.1"/>
</dbReference>
<evidence type="ECO:0000256" key="1">
    <source>
        <dbReference type="ARBA" id="ARBA00022676"/>
    </source>
</evidence>
<dbReference type="GO" id="GO:0047265">
    <property type="term" value="F:poly(glycerol-phosphate) alpha-glucosyltransferase activity"/>
    <property type="evidence" value="ECO:0007669"/>
    <property type="project" value="UniProtKB-EC"/>
</dbReference>
<feature type="domain" description="Glycosyl transferase family 1" evidence="3">
    <location>
        <begin position="324"/>
        <end position="471"/>
    </location>
</feature>
<evidence type="ECO:0000259" key="3">
    <source>
        <dbReference type="Pfam" id="PF00534"/>
    </source>
</evidence>
<reference evidence="5 6" key="1">
    <citation type="submission" date="2018-06" db="EMBL/GenBank/DDBJ databases">
        <authorList>
            <consortium name="Pathogen Informatics"/>
            <person name="Doyle S."/>
        </authorList>
    </citation>
    <scope>NUCLEOTIDE SEQUENCE [LARGE SCALE GENOMIC DNA]</scope>
    <source>
        <strain evidence="5 6">NCTC12413</strain>
    </source>
</reference>
<sequence length="498" mass="58118">MIYTITSTLPLQHGGRTKALLNRIKLIDQALNINTTILTTNYNSNYNDIYKSYLEDEKITTNTYFENIYDWLADYKLLIEPTTDNPNQLTYHETPYELSGFTSEISKDKSIVRYYDNETYVLYRRYYDNTKVVKFEDYMSPISKKKVQRWQYNKNGILHKKVYYAPKSSQKILEEFFDVYGAIYCMKFFEDNADNDLSFIQTYKDKQPHKTFTSEKQLFRYYFDCKFKDGDIIFNDARLLDAPLLKQTKRTKNILVFHSSHLGKHNIKSSYKYALKNADKVTQYIVLTHQQKADILANNVITENKISVIPHFIKPVNIDTQLPQQNRFIFIGRLVPEKQIEHIIHAYKKFIAKGYSTTLSIFGSGDANYRSYIETLIDYLELQQKITINEHTNNPIQELQQSKASLLTSQYEGFGLTIMESIEVGCPVISYDIRYGPSEIITHGENGFLVEANNITELTEYMTKIIDSPLKSVETTSTVKYDTAINNYKQLFSLLNDA</sequence>
<gene>
    <name evidence="5" type="primary">tagE_3</name>
    <name evidence="5" type="ORF">NCTC12413_01918</name>
    <name evidence="4" type="ORF">SAR03_19910</name>
</gene>
<proteinExistence type="predicted"/>
<dbReference type="InterPro" id="IPR001296">
    <property type="entry name" value="Glyco_trans_1"/>
</dbReference>
<protein>
    <submittedName>
        <fullName evidence="4">Glycosyl transferase family 1</fullName>
    </submittedName>
    <submittedName>
        <fullName evidence="5">Poly (Glycerol-phosphate) alpha-glucosyltransferase</fullName>
        <ecNumber evidence="5">2.4.1.52</ecNumber>
    </submittedName>
</protein>
<dbReference type="EMBL" id="BKAV01000023">
    <property type="protein sequence ID" value="GEQ00954.1"/>
    <property type="molecule type" value="Genomic_DNA"/>
</dbReference>
<keyword evidence="7" id="KW-1185">Reference proteome</keyword>
<dbReference type="STRING" id="1212545.SARL_07039"/>
<dbReference type="AlphaFoldDB" id="A0A380CIT2"/>
<name>A0A380CIT2_9STAP</name>
<dbReference type="SUPFAM" id="SSF53756">
    <property type="entry name" value="UDP-Glycosyltransferase/glycogen phosphorylase"/>
    <property type="match status" value="1"/>
</dbReference>
<evidence type="ECO:0000256" key="2">
    <source>
        <dbReference type="ARBA" id="ARBA00022679"/>
    </source>
</evidence>
<dbReference type="Proteomes" id="UP000254956">
    <property type="component" value="Unassembled WGS sequence"/>
</dbReference>
<reference evidence="4 7" key="2">
    <citation type="submission" date="2019-07" db="EMBL/GenBank/DDBJ databases">
        <title>Whole genome shotgun sequence of Staphylococcus arlettae NBRC 109765.</title>
        <authorList>
            <person name="Hosoyama A."/>
            <person name="Uohara A."/>
            <person name="Ohji S."/>
            <person name="Ichikawa N."/>
        </authorList>
    </citation>
    <scope>NUCLEOTIDE SEQUENCE [LARGE SCALE GENOMIC DNA]</scope>
    <source>
        <strain evidence="4 7">NBRC 109765</strain>
    </source>
</reference>
<accession>A0A380CIT2</accession>
<keyword evidence="2 5" id="KW-0808">Transferase</keyword>
<dbReference type="PANTHER" id="PTHR12526:SF629">
    <property type="entry name" value="TEICHURONIC ACID BIOSYNTHESIS GLYCOSYLTRANSFERASE TUAH-RELATED"/>
    <property type="match status" value="1"/>
</dbReference>
<organism evidence="5 6">
    <name type="scientific">Staphylococcus arlettae</name>
    <dbReference type="NCBI Taxonomy" id="29378"/>
    <lineage>
        <taxon>Bacteria</taxon>
        <taxon>Bacillati</taxon>
        <taxon>Bacillota</taxon>
        <taxon>Bacilli</taxon>
        <taxon>Bacillales</taxon>
        <taxon>Staphylococcaceae</taxon>
        <taxon>Staphylococcus</taxon>
    </lineage>
</organism>
<keyword evidence="1 5" id="KW-0328">Glycosyltransferase</keyword>
<dbReference type="Gene3D" id="3.40.50.2000">
    <property type="entry name" value="Glycogen Phosphorylase B"/>
    <property type="match status" value="2"/>
</dbReference>
<evidence type="ECO:0000313" key="6">
    <source>
        <dbReference type="Proteomes" id="UP000254956"/>
    </source>
</evidence>
<dbReference type="PANTHER" id="PTHR12526">
    <property type="entry name" value="GLYCOSYLTRANSFERASE"/>
    <property type="match status" value="1"/>
</dbReference>
<evidence type="ECO:0000313" key="4">
    <source>
        <dbReference type="EMBL" id="GEQ00954.1"/>
    </source>
</evidence>
<evidence type="ECO:0000313" key="7">
    <source>
        <dbReference type="Proteomes" id="UP000321598"/>
    </source>
</evidence>
<dbReference type="EMBL" id="UGZE01000001">
    <property type="protein sequence ID" value="SUJ21606.1"/>
    <property type="molecule type" value="Genomic_DNA"/>
</dbReference>
<dbReference type="EC" id="2.4.1.52" evidence="5"/>
<dbReference type="Proteomes" id="UP000321598">
    <property type="component" value="Unassembled WGS sequence"/>
</dbReference>
<dbReference type="OrthoDB" id="570545at2"/>